<dbReference type="InterPro" id="IPR044925">
    <property type="entry name" value="His-Me_finger_sf"/>
</dbReference>
<feature type="region of interest" description="Disordered" evidence="5">
    <location>
        <begin position="907"/>
        <end position="1009"/>
    </location>
</feature>
<dbReference type="InterPro" id="IPR013783">
    <property type="entry name" value="Ig-like_fold"/>
</dbReference>
<evidence type="ECO:0000256" key="4">
    <source>
        <dbReference type="PROSITE-ProRule" id="PRU00134"/>
    </source>
</evidence>
<accession>A0A9Q1D6A9</accession>
<dbReference type="GO" id="GO:0016020">
    <property type="term" value="C:membrane"/>
    <property type="evidence" value="ECO:0007669"/>
    <property type="project" value="TreeGrafter"/>
</dbReference>
<evidence type="ECO:0000256" key="5">
    <source>
        <dbReference type="SAM" id="MobiDB-lite"/>
    </source>
</evidence>
<dbReference type="GO" id="GO:0008270">
    <property type="term" value="F:zinc ion binding"/>
    <property type="evidence" value="ECO:0007669"/>
    <property type="project" value="UniProtKB-KW"/>
</dbReference>
<dbReference type="SUPFAM" id="SSF144232">
    <property type="entry name" value="HIT/MYND zinc finger-like"/>
    <property type="match status" value="1"/>
</dbReference>
<keyword evidence="2 4" id="KW-0863">Zinc-finger</keyword>
<dbReference type="Proteomes" id="UP001152803">
    <property type="component" value="Unassembled WGS sequence"/>
</dbReference>
<feature type="compositionally biased region" description="Polar residues" evidence="5">
    <location>
        <begin position="930"/>
        <end position="944"/>
    </location>
</feature>
<dbReference type="EMBL" id="JAFJMO010000012">
    <property type="protein sequence ID" value="KAJ8260607.1"/>
    <property type="molecule type" value="Genomic_DNA"/>
</dbReference>
<keyword evidence="9" id="KW-1185">Reference proteome</keyword>
<feature type="region of interest" description="Disordered" evidence="5">
    <location>
        <begin position="1233"/>
        <end position="1263"/>
    </location>
</feature>
<dbReference type="InterPro" id="IPR036116">
    <property type="entry name" value="FN3_sf"/>
</dbReference>
<feature type="compositionally biased region" description="Polar residues" evidence="5">
    <location>
        <begin position="996"/>
        <end position="1006"/>
    </location>
</feature>
<dbReference type="Gene3D" id="1.10.3350.20">
    <property type="entry name" value="Tmem141 protein family"/>
    <property type="match status" value="1"/>
</dbReference>
<dbReference type="Pfam" id="PF01753">
    <property type="entry name" value="zf-MYND"/>
    <property type="match status" value="1"/>
</dbReference>
<dbReference type="GO" id="GO:0045202">
    <property type="term" value="C:synapse"/>
    <property type="evidence" value="ECO:0007669"/>
    <property type="project" value="TreeGrafter"/>
</dbReference>
<reference evidence="8" key="1">
    <citation type="journal article" date="2023" name="Science">
        <title>Genome structures resolve the early diversification of teleost fishes.</title>
        <authorList>
            <person name="Parey E."/>
            <person name="Louis A."/>
            <person name="Montfort J."/>
            <person name="Bouchez O."/>
            <person name="Roques C."/>
            <person name="Iampietro C."/>
            <person name="Lluch J."/>
            <person name="Castinel A."/>
            <person name="Donnadieu C."/>
            <person name="Desvignes T."/>
            <person name="Floi Bucao C."/>
            <person name="Jouanno E."/>
            <person name="Wen M."/>
            <person name="Mejri S."/>
            <person name="Dirks R."/>
            <person name="Jansen H."/>
            <person name="Henkel C."/>
            <person name="Chen W.J."/>
            <person name="Zahm M."/>
            <person name="Cabau C."/>
            <person name="Klopp C."/>
            <person name="Thompson A.W."/>
            <person name="Robinson-Rechavi M."/>
            <person name="Braasch I."/>
            <person name="Lecointre G."/>
            <person name="Bobe J."/>
            <person name="Postlethwait J.H."/>
            <person name="Berthelot C."/>
            <person name="Roest Crollius H."/>
            <person name="Guiguen Y."/>
        </authorList>
    </citation>
    <scope>NUCLEOTIDE SEQUENCE</scope>
    <source>
        <strain evidence="8">Concon-B</strain>
    </source>
</reference>
<dbReference type="PROSITE" id="PS50853">
    <property type="entry name" value="FN3"/>
    <property type="match status" value="2"/>
</dbReference>
<dbReference type="PROSITE" id="PS50865">
    <property type="entry name" value="ZF_MYND_2"/>
    <property type="match status" value="1"/>
</dbReference>
<evidence type="ECO:0000259" key="7">
    <source>
        <dbReference type="PROSITE" id="PS50865"/>
    </source>
</evidence>
<dbReference type="InterPro" id="IPR026788">
    <property type="entry name" value="Tmem141"/>
</dbReference>
<dbReference type="CDD" id="cd00063">
    <property type="entry name" value="FN3"/>
    <property type="match status" value="2"/>
</dbReference>
<dbReference type="SUPFAM" id="SSF49265">
    <property type="entry name" value="Fibronectin type III"/>
    <property type="match status" value="1"/>
</dbReference>
<dbReference type="InterPro" id="IPR038259">
    <property type="entry name" value="Tmem141_sf"/>
</dbReference>
<sequence>MSDFKLGIVRLGRVAGKTKYTLIDEQDIPLVENYAFEARMEVDADGNGAKIFAYAFDIGKGRWAGRPLHELLWEKHRGGIAPSFQVVHINSVTVDNRLDNLRLVPVGWSPKPEELSSKQREQSLYWLAIQQVPADPVEEQYLELSRTRYYNANGELVEEEECSCTYYECHYPPCSLIERRLREFNICGRCQVARYCGSQCQQRDWPAHKKQCRERKRALALETEPERQRGQTLKKLLLWNGFTNLSPPGRSPHPPAIKCWDSVPPAQSAQWNLDLFTVLPLVDPCSDSPVDGKLSCHMTAHTAAGLQRSDLVHTMAALVLGGSGPVQESKGQLMERILQEPDQEGCVRVLGCLLRSSDSRLCSTAAYLLGVLVEREGWVQEALEGPQGDSAGLVGALGGLLTHDDPDTVTNAAGAIASLVGSSVGRCGLLREEEAFGEVLASLPRLLGEEQEGTANYAALVVARLSLCEEACRRLLHHRSAAKTLRGLALCLAHSHTDTAMNAAFAVGRLCGAEEGRSLILALEQEHQLVSSLQALLCEGRWPGAGQTACFALSCLVTEADGHALVLESPAFPHLLDGLLRHLLEEEHDSAWFAALTVKVLVSRPRGVLCVRKHSLLEERLQSLSQSHSISQELQEEVSACLRRLQRLSKPLPPKTSRLRSGSYMVSWEKCTPESGLEVTYSLLDRDKVLYRGTHCHLTLPNSALQSGGTLSLLLVQSTDGGDISPCSEPTLLAVESKGVELVPGPPQQLRVIGCTPTQARLSWAAPQGGVKPRMYQLYRGETLLDTTTELGAIVGGLSPGTLYQLGVCAMGPGDAAGERATVDARTSECHDHAPSGLAMTVLGRHELLVSWGAPALPLGRLFNYELRLNGRVAYLGTERAYTARRLTANTAYTCTVTAITSRGRCQSRPVTKRTARDEYEHTQRCLYSPSRQLATHTPASSSPIREVTEVREKVKKSLSTHGHHPRGQMSAQSERGMTGTRDRRRPSSILVHSPGSDSSHVSIPSTEVAEGAVSDIKALWRNTRGGVEGRVKSKSASHRSRLARHAGTEGDSLLQQTPHTTPHPVGPTPHPVGPRPMGDRVNMGVLLQHSAPPGGGDSERGTLPRITQHVRLVKCIQPVHHVWSEPVRLTLDWREQKHSRMLAERSKIVRQSTGLQQYSACQSHAFMKGMGTFVFGTGLLFSIQSLLQKKLPYPLKWNLLVSIVAGSVSSYAVTRSETQKCSDLWMYLETGSVPDRTPHTEEPAQSTEPSSPRTTQYGDVME</sequence>
<feature type="domain" description="Fibronectin type-III" evidence="6">
    <location>
        <begin position="746"/>
        <end position="830"/>
    </location>
</feature>
<dbReference type="InterPro" id="IPR003615">
    <property type="entry name" value="HNH_nuc"/>
</dbReference>
<dbReference type="InterPro" id="IPR002893">
    <property type="entry name" value="Znf_MYND"/>
</dbReference>
<evidence type="ECO:0000313" key="9">
    <source>
        <dbReference type="Proteomes" id="UP001152803"/>
    </source>
</evidence>
<feature type="region of interest" description="Disordered" evidence="5">
    <location>
        <begin position="1028"/>
        <end position="1079"/>
    </location>
</feature>
<comment type="caution">
    <text evidence="8">The sequence shown here is derived from an EMBL/GenBank/DDBJ whole genome shotgun (WGS) entry which is preliminary data.</text>
</comment>
<dbReference type="Gene3D" id="2.60.40.10">
    <property type="entry name" value="Immunoglobulins"/>
    <property type="match status" value="2"/>
</dbReference>
<evidence type="ECO:0008006" key="10">
    <source>
        <dbReference type="Google" id="ProtNLM"/>
    </source>
</evidence>
<dbReference type="Gene3D" id="6.10.140.2220">
    <property type="match status" value="1"/>
</dbReference>
<organism evidence="8 9">
    <name type="scientific">Conger conger</name>
    <name type="common">Conger eel</name>
    <name type="synonym">Muraena conger</name>
    <dbReference type="NCBI Taxonomy" id="82655"/>
    <lineage>
        <taxon>Eukaryota</taxon>
        <taxon>Metazoa</taxon>
        <taxon>Chordata</taxon>
        <taxon>Craniata</taxon>
        <taxon>Vertebrata</taxon>
        <taxon>Euteleostomi</taxon>
        <taxon>Actinopterygii</taxon>
        <taxon>Neopterygii</taxon>
        <taxon>Teleostei</taxon>
        <taxon>Anguilliformes</taxon>
        <taxon>Congridae</taxon>
        <taxon>Conger</taxon>
    </lineage>
</organism>
<dbReference type="SUPFAM" id="SSF48371">
    <property type="entry name" value="ARM repeat"/>
    <property type="match status" value="1"/>
</dbReference>
<protein>
    <recommendedName>
        <fullName evidence="10">MYND-type domain-containing protein</fullName>
    </recommendedName>
</protein>
<dbReference type="Pfam" id="PF00041">
    <property type="entry name" value="fn3"/>
    <property type="match status" value="2"/>
</dbReference>
<evidence type="ECO:0000256" key="1">
    <source>
        <dbReference type="ARBA" id="ARBA00022723"/>
    </source>
</evidence>
<dbReference type="InterPro" id="IPR032978">
    <property type="entry name" value="ZMYND19"/>
</dbReference>
<gene>
    <name evidence="8" type="ORF">COCON_G00163300</name>
</gene>
<dbReference type="Pfam" id="PF15110">
    <property type="entry name" value="TMEM141"/>
    <property type="match status" value="1"/>
</dbReference>
<dbReference type="PANTHER" id="PTHR46831">
    <property type="entry name" value="ZINC FINGER MYND DOMAIN-CONTAINING PROTEIN 19"/>
    <property type="match status" value="1"/>
</dbReference>
<dbReference type="InterPro" id="IPR016024">
    <property type="entry name" value="ARM-type_fold"/>
</dbReference>
<evidence type="ECO:0000256" key="2">
    <source>
        <dbReference type="ARBA" id="ARBA00022771"/>
    </source>
</evidence>
<dbReference type="GO" id="GO:0005737">
    <property type="term" value="C:cytoplasm"/>
    <property type="evidence" value="ECO:0007669"/>
    <property type="project" value="TreeGrafter"/>
</dbReference>
<dbReference type="InterPro" id="IPR011989">
    <property type="entry name" value="ARM-like"/>
</dbReference>
<dbReference type="Pfam" id="PF13392">
    <property type="entry name" value="HNH_3"/>
    <property type="match status" value="1"/>
</dbReference>
<proteinExistence type="predicted"/>
<evidence type="ECO:0000259" key="6">
    <source>
        <dbReference type="PROSITE" id="PS50853"/>
    </source>
</evidence>
<evidence type="ECO:0000313" key="8">
    <source>
        <dbReference type="EMBL" id="KAJ8260607.1"/>
    </source>
</evidence>
<dbReference type="SMART" id="SM00060">
    <property type="entry name" value="FN3"/>
    <property type="match status" value="2"/>
</dbReference>
<evidence type="ECO:0000256" key="3">
    <source>
        <dbReference type="ARBA" id="ARBA00022833"/>
    </source>
</evidence>
<feature type="domain" description="Fibronectin type-III" evidence="6">
    <location>
        <begin position="834"/>
        <end position="918"/>
    </location>
</feature>
<feature type="compositionally biased region" description="Basic and acidic residues" evidence="5">
    <location>
        <begin position="915"/>
        <end position="924"/>
    </location>
</feature>
<feature type="compositionally biased region" description="Basic residues" evidence="5">
    <location>
        <begin position="954"/>
        <end position="967"/>
    </location>
</feature>
<dbReference type="SUPFAM" id="SSF54060">
    <property type="entry name" value="His-Me finger endonucleases"/>
    <property type="match status" value="1"/>
</dbReference>
<dbReference type="PANTHER" id="PTHR46831:SF1">
    <property type="entry name" value="ZINC FINGER MYND DOMAIN-CONTAINING PROTEIN 19"/>
    <property type="match status" value="1"/>
</dbReference>
<name>A0A9Q1D6A9_CONCO</name>
<feature type="compositionally biased region" description="Basic residues" evidence="5">
    <location>
        <begin position="1033"/>
        <end position="1045"/>
    </location>
</feature>
<feature type="compositionally biased region" description="Pro residues" evidence="5">
    <location>
        <begin position="1065"/>
        <end position="1075"/>
    </location>
</feature>
<dbReference type="OrthoDB" id="10253954at2759"/>
<dbReference type="InterPro" id="IPR003961">
    <property type="entry name" value="FN3_dom"/>
</dbReference>
<feature type="domain" description="MYND-type" evidence="7">
    <location>
        <begin position="174"/>
        <end position="212"/>
    </location>
</feature>
<keyword evidence="1" id="KW-0479">Metal-binding</keyword>
<keyword evidence="3" id="KW-0862">Zinc</keyword>
<dbReference type="Gene3D" id="1.25.10.10">
    <property type="entry name" value="Leucine-rich Repeat Variant"/>
    <property type="match status" value="2"/>
</dbReference>
<dbReference type="AlphaFoldDB" id="A0A9Q1D6A9"/>
<feature type="compositionally biased region" description="Polar residues" evidence="5">
    <location>
        <begin position="1244"/>
        <end position="1263"/>
    </location>
</feature>